<dbReference type="EMBL" id="FQVN01000008">
    <property type="protein sequence ID" value="SHG34751.1"/>
    <property type="molecule type" value="Genomic_DNA"/>
</dbReference>
<gene>
    <name evidence="10" type="ORF">SAMN05444320_108106</name>
</gene>
<feature type="transmembrane region" description="Helical" evidence="8">
    <location>
        <begin position="121"/>
        <end position="143"/>
    </location>
</feature>
<feature type="transmembrane region" description="Helical" evidence="8">
    <location>
        <begin position="155"/>
        <end position="177"/>
    </location>
</feature>
<dbReference type="Proteomes" id="UP000184501">
    <property type="component" value="Unassembled WGS sequence"/>
</dbReference>
<dbReference type="Gene3D" id="1.20.1250.20">
    <property type="entry name" value="MFS general substrate transporter like domains"/>
    <property type="match status" value="1"/>
</dbReference>
<dbReference type="STRING" id="2017.SAMN05444320_108106"/>
<keyword evidence="4" id="KW-1003">Cell membrane</keyword>
<sequence length="441" mass="44488">MGCPCLASPYVTHLGSVDAEASEPASLRRIGIAVLSAGLAVFALLYAPQPVLPQIAAEFRLDPGAASLTVTVTTAAVALAVVPVATLSEAVGRRPVMLGSIVAAVVIGVLAPFAPSFGALVALRAVQGVAIAGLPATAMAYLAEEIGATSMGSLMGVYVAGTTVGGMGGRLVAGLVADDVVLSGAGWRGGLVAVAVMSALCGVLVAWLLPASRRHQRQPLRVAPLVAGLRSAVTDPVLYGPYVVAVVMVGAFVAVYNAIGFRLVAEPFEVSPAVAALVFLAYAVGGVCSAAAGRIADRVGRPVVLLSALVMTAVGIVMTLPDDLGWVLAGLAVLTGAFFAAHAVASGWVGARANAGARGQASSVYLFSYYLGSSVGGWLGSTVYGVWGWSALVATTCCWLATAVVAVLVASWLPSRSPAVNRESSREVCDVDSCGQARTSR</sequence>
<keyword evidence="11" id="KW-1185">Reference proteome</keyword>
<dbReference type="OrthoDB" id="63984at2"/>
<comment type="subcellular location">
    <subcellularLocation>
        <location evidence="1">Cell membrane</location>
        <topology evidence="1">Multi-pass membrane protein</topology>
    </subcellularLocation>
</comment>
<feature type="transmembrane region" description="Helical" evidence="8">
    <location>
        <begin position="30"/>
        <end position="48"/>
    </location>
</feature>
<dbReference type="Pfam" id="PF07690">
    <property type="entry name" value="MFS_1"/>
    <property type="match status" value="2"/>
</dbReference>
<evidence type="ECO:0000256" key="1">
    <source>
        <dbReference type="ARBA" id="ARBA00004651"/>
    </source>
</evidence>
<dbReference type="PROSITE" id="PS50850">
    <property type="entry name" value="MFS"/>
    <property type="match status" value="1"/>
</dbReference>
<feature type="transmembrane region" description="Helical" evidence="8">
    <location>
        <begin position="239"/>
        <end position="259"/>
    </location>
</feature>
<feature type="transmembrane region" description="Helical" evidence="8">
    <location>
        <begin position="363"/>
        <end position="380"/>
    </location>
</feature>
<dbReference type="InterPro" id="IPR036259">
    <property type="entry name" value="MFS_trans_sf"/>
</dbReference>
<evidence type="ECO:0000256" key="5">
    <source>
        <dbReference type="ARBA" id="ARBA00022692"/>
    </source>
</evidence>
<feature type="transmembrane region" description="Helical" evidence="8">
    <location>
        <begin position="68"/>
        <end position="88"/>
    </location>
</feature>
<reference evidence="10 11" key="1">
    <citation type="submission" date="2016-11" db="EMBL/GenBank/DDBJ databases">
        <authorList>
            <person name="Jaros S."/>
            <person name="Januszkiewicz K."/>
            <person name="Wedrychowicz H."/>
        </authorList>
    </citation>
    <scope>NUCLEOTIDE SEQUENCE [LARGE SCALE GENOMIC DNA]</scope>
    <source>
        <strain evidence="10 11">DSM 44523</strain>
    </source>
</reference>
<evidence type="ECO:0000313" key="10">
    <source>
        <dbReference type="EMBL" id="SHG34751.1"/>
    </source>
</evidence>
<accession>A0A1M5J2K3</accession>
<protein>
    <submittedName>
        <fullName evidence="10">MFS transporter, YNFM family, putative membrane transport protein</fullName>
    </submittedName>
</protein>
<keyword evidence="5 8" id="KW-0812">Transmembrane</keyword>
<feature type="transmembrane region" description="Helical" evidence="8">
    <location>
        <begin position="189"/>
        <end position="209"/>
    </location>
</feature>
<comment type="similarity">
    <text evidence="2">Belongs to the major facilitator superfamily.</text>
</comment>
<dbReference type="InterPro" id="IPR005829">
    <property type="entry name" value="Sugar_transporter_CS"/>
</dbReference>
<feature type="domain" description="Major facilitator superfamily (MFS) profile" evidence="9">
    <location>
        <begin position="26"/>
        <end position="418"/>
    </location>
</feature>
<dbReference type="PROSITE" id="PS00216">
    <property type="entry name" value="SUGAR_TRANSPORT_1"/>
    <property type="match status" value="1"/>
</dbReference>
<dbReference type="AlphaFoldDB" id="A0A1M5J2K3"/>
<evidence type="ECO:0000256" key="3">
    <source>
        <dbReference type="ARBA" id="ARBA00022448"/>
    </source>
</evidence>
<organism evidence="10 11">
    <name type="scientific">Streptoalloteichus hindustanus</name>
    <dbReference type="NCBI Taxonomy" id="2017"/>
    <lineage>
        <taxon>Bacteria</taxon>
        <taxon>Bacillati</taxon>
        <taxon>Actinomycetota</taxon>
        <taxon>Actinomycetes</taxon>
        <taxon>Pseudonocardiales</taxon>
        <taxon>Pseudonocardiaceae</taxon>
        <taxon>Streptoalloteichus</taxon>
    </lineage>
</organism>
<dbReference type="InterPro" id="IPR011701">
    <property type="entry name" value="MFS"/>
</dbReference>
<keyword evidence="7 8" id="KW-0472">Membrane</keyword>
<evidence type="ECO:0000313" key="11">
    <source>
        <dbReference type="Proteomes" id="UP000184501"/>
    </source>
</evidence>
<dbReference type="InterPro" id="IPR020846">
    <property type="entry name" value="MFS_dom"/>
</dbReference>
<evidence type="ECO:0000259" key="9">
    <source>
        <dbReference type="PROSITE" id="PS50850"/>
    </source>
</evidence>
<keyword evidence="6 8" id="KW-1133">Transmembrane helix</keyword>
<evidence type="ECO:0000256" key="6">
    <source>
        <dbReference type="ARBA" id="ARBA00022989"/>
    </source>
</evidence>
<evidence type="ECO:0000256" key="8">
    <source>
        <dbReference type="SAM" id="Phobius"/>
    </source>
</evidence>
<proteinExistence type="inferred from homology"/>
<keyword evidence="3" id="KW-0813">Transport</keyword>
<dbReference type="GO" id="GO:0022857">
    <property type="term" value="F:transmembrane transporter activity"/>
    <property type="evidence" value="ECO:0007669"/>
    <property type="project" value="InterPro"/>
</dbReference>
<dbReference type="SUPFAM" id="SSF103473">
    <property type="entry name" value="MFS general substrate transporter"/>
    <property type="match status" value="1"/>
</dbReference>
<evidence type="ECO:0000256" key="4">
    <source>
        <dbReference type="ARBA" id="ARBA00022475"/>
    </source>
</evidence>
<feature type="transmembrane region" description="Helical" evidence="8">
    <location>
        <begin position="303"/>
        <end position="320"/>
    </location>
</feature>
<feature type="transmembrane region" description="Helical" evidence="8">
    <location>
        <begin position="386"/>
        <end position="413"/>
    </location>
</feature>
<dbReference type="CDD" id="cd17324">
    <property type="entry name" value="MFS_NepI_like"/>
    <property type="match status" value="1"/>
</dbReference>
<evidence type="ECO:0000256" key="7">
    <source>
        <dbReference type="ARBA" id="ARBA00023136"/>
    </source>
</evidence>
<dbReference type="PANTHER" id="PTHR43271">
    <property type="entry name" value="BLL2771 PROTEIN"/>
    <property type="match status" value="1"/>
</dbReference>
<feature type="transmembrane region" description="Helical" evidence="8">
    <location>
        <begin position="271"/>
        <end position="291"/>
    </location>
</feature>
<evidence type="ECO:0000256" key="2">
    <source>
        <dbReference type="ARBA" id="ARBA00008335"/>
    </source>
</evidence>
<feature type="transmembrane region" description="Helical" evidence="8">
    <location>
        <begin position="95"/>
        <end position="115"/>
    </location>
</feature>
<dbReference type="GO" id="GO:0005886">
    <property type="term" value="C:plasma membrane"/>
    <property type="evidence" value="ECO:0007669"/>
    <property type="project" value="UniProtKB-SubCell"/>
</dbReference>
<feature type="transmembrane region" description="Helical" evidence="8">
    <location>
        <begin position="326"/>
        <end position="351"/>
    </location>
</feature>
<name>A0A1M5J2K3_STRHI</name>
<dbReference type="PANTHER" id="PTHR43271:SF1">
    <property type="entry name" value="INNER MEMBRANE TRANSPORT PROTEIN YNFM"/>
    <property type="match status" value="1"/>
</dbReference>